<dbReference type="EMBL" id="JAEFBK010000006">
    <property type="protein sequence ID" value="KAG7594795.1"/>
    <property type="molecule type" value="Genomic_DNA"/>
</dbReference>
<evidence type="ECO:0000256" key="4">
    <source>
        <dbReference type="ARBA" id="ARBA00022753"/>
    </source>
</evidence>
<keyword evidence="5" id="KW-0333">Golgi apparatus</keyword>
<evidence type="ECO:0000259" key="9">
    <source>
        <dbReference type="Pfam" id="PF16854"/>
    </source>
</evidence>
<dbReference type="Proteomes" id="UP000694240">
    <property type="component" value="Chromosome 6"/>
</dbReference>
<proteinExistence type="inferred from homology"/>
<gene>
    <name evidence="10" type="ORF">ISN45_Aa01g035280</name>
</gene>
<evidence type="ECO:0000256" key="6">
    <source>
        <dbReference type="ARBA" id="ARBA00023136"/>
    </source>
</evidence>
<comment type="caution">
    <text evidence="10">The sequence shown here is derived from an EMBL/GenBank/DDBJ whole genome shotgun (WGS) entry which is preliminary data.</text>
</comment>
<dbReference type="GO" id="GO:0000938">
    <property type="term" value="C:GARP complex"/>
    <property type="evidence" value="ECO:0007669"/>
    <property type="project" value="InterPro"/>
</dbReference>
<comment type="subcellular location">
    <subcellularLocation>
        <location evidence="2">Endosome membrane</location>
        <topology evidence="2">Peripheral membrane protein</topology>
    </subcellularLocation>
    <subcellularLocation>
        <location evidence="1">Golgi apparatus</location>
        <location evidence="1">trans-Golgi network membrane</location>
        <topology evidence="1">Peripheral membrane protein</topology>
    </subcellularLocation>
</comment>
<feature type="domain" description="Vps53 C-terminal" evidence="9">
    <location>
        <begin position="366"/>
        <end position="443"/>
    </location>
</feature>
<evidence type="ECO:0000256" key="2">
    <source>
        <dbReference type="ARBA" id="ARBA00004481"/>
    </source>
</evidence>
<keyword evidence="6" id="KW-0472">Membrane</keyword>
<dbReference type="GO" id="GO:0005829">
    <property type="term" value="C:cytosol"/>
    <property type="evidence" value="ECO:0007669"/>
    <property type="project" value="GOC"/>
</dbReference>
<dbReference type="PANTHER" id="PTHR12820:SF0">
    <property type="entry name" value="VACUOLAR PROTEIN SORTING-ASSOCIATED PROTEIN 53 HOMOLOG"/>
    <property type="match status" value="1"/>
</dbReference>
<dbReference type="AlphaFoldDB" id="A0A8T2C647"/>
<name>A0A8T2C647_9BRAS</name>
<protein>
    <submittedName>
        <fullName evidence="10">Vps53-like N-terminal</fullName>
    </submittedName>
</protein>
<sequence length="530" mass="58732">MSLQLNSRQSFFQHSKSIVFFRGNLWQPIPGNSGTRAKENLIDATCAAEELSHKIQEIKSKAELTKAMLHNICRDIKRLDFAKKNITTAVTALSRLTMLVFAVEQLQVMKSKRQYKEAATQVEELKRTLEFEMELEMKFIGGGSFGDDTKEIGGGGNNSQKVLFFTIKKSLKRCSALTKNQTSFNLFKVFQRVLKAYATKLFFKLPKGGTSIIAAATGMEGRIKVSENDERMICYIVNTAEYCHKTSGDLAEEVSTIIDPPYADGVDISEVQDEFSSVITRALVTLVHGLETKFDKEMVAMTRISWGTLKSVGDHSIKYVDGINTIICSSIPVLGNLLTTLALTLGPRFYANIFRCKHISETGAQQMLLDAHDMKIILLKVPSLARQTATAGYAEFVNHQMKRAEEVLKVIASPVVLVVDTYRALFPEGTPMEFQRILELKGLTKAEQQSILDDFNNHSPRNTQLSVAATMPEAPAPPLAVANPGAAVGFIANSEEVLTRAAEAATTSFMKLYSVTETAKDRPFRKLFNA</sequence>
<evidence type="ECO:0000256" key="5">
    <source>
        <dbReference type="ARBA" id="ARBA00023034"/>
    </source>
</evidence>
<comment type="similarity">
    <text evidence="3">Belongs to the VPS53 family.</text>
</comment>
<dbReference type="InterPro" id="IPR007234">
    <property type="entry name" value="Vps53_N"/>
</dbReference>
<evidence type="ECO:0000256" key="7">
    <source>
        <dbReference type="SAM" id="Coils"/>
    </source>
</evidence>
<evidence type="ECO:0000256" key="1">
    <source>
        <dbReference type="ARBA" id="ARBA00004150"/>
    </source>
</evidence>
<dbReference type="GO" id="GO:0042147">
    <property type="term" value="P:retrograde transport, endosome to Golgi"/>
    <property type="evidence" value="ECO:0007669"/>
    <property type="project" value="InterPro"/>
</dbReference>
<evidence type="ECO:0000313" key="11">
    <source>
        <dbReference type="Proteomes" id="UP000694240"/>
    </source>
</evidence>
<dbReference type="InterPro" id="IPR031745">
    <property type="entry name" value="Vps53_C"/>
</dbReference>
<evidence type="ECO:0000259" key="8">
    <source>
        <dbReference type="Pfam" id="PF04100"/>
    </source>
</evidence>
<dbReference type="InterPro" id="IPR039766">
    <property type="entry name" value="Vps53"/>
</dbReference>
<dbReference type="Pfam" id="PF04100">
    <property type="entry name" value="Vps53_N"/>
    <property type="match status" value="1"/>
</dbReference>
<keyword evidence="4" id="KW-0967">Endosome</keyword>
<accession>A0A8T2C647</accession>
<organism evidence="10 11">
    <name type="scientific">Arabidopsis thaliana x Arabidopsis arenosa</name>
    <dbReference type="NCBI Taxonomy" id="1240361"/>
    <lineage>
        <taxon>Eukaryota</taxon>
        <taxon>Viridiplantae</taxon>
        <taxon>Streptophyta</taxon>
        <taxon>Embryophyta</taxon>
        <taxon>Tracheophyta</taxon>
        <taxon>Spermatophyta</taxon>
        <taxon>Magnoliopsida</taxon>
        <taxon>eudicotyledons</taxon>
        <taxon>Gunneridae</taxon>
        <taxon>Pentapetalae</taxon>
        <taxon>rosids</taxon>
        <taxon>malvids</taxon>
        <taxon>Brassicales</taxon>
        <taxon>Brassicaceae</taxon>
        <taxon>Camelineae</taxon>
        <taxon>Arabidopsis</taxon>
    </lineage>
</organism>
<dbReference type="PANTHER" id="PTHR12820">
    <property type="entry name" value="VACUOLAR SORTING PROTEIN 53"/>
    <property type="match status" value="1"/>
</dbReference>
<dbReference type="Pfam" id="PF16854">
    <property type="entry name" value="VPS53_C"/>
    <property type="match status" value="1"/>
</dbReference>
<feature type="coiled-coil region" evidence="7">
    <location>
        <begin position="108"/>
        <end position="135"/>
    </location>
</feature>
<evidence type="ECO:0000256" key="3">
    <source>
        <dbReference type="ARBA" id="ARBA00008628"/>
    </source>
</evidence>
<keyword evidence="11" id="KW-1185">Reference proteome</keyword>
<feature type="domain" description="Vps53 N-terminal" evidence="8">
    <location>
        <begin position="32"/>
        <end position="125"/>
    </location>
</feature>
<keyword evidence="7" id="KW-0175">Coiled coil</keyword>
<evidence type="ECO:0000313" key="10">
    <source>
        <dbReference type="EMBL" id="KAG7594795.1"/>
    </source>
</evidence>
<dbReference type="GO" id="GO:0010008">
    <property type="term" value="C:endosome membrane"/>
    <property type="evidence" value="ECO:0007669"/>
    <property type="project" value="UniProtKB-SubCell"/>
</dbReference>
<reference evidence="10 11" key="1">
    <citation type="submission" date="2020-12" db="EMBL/GenBank/DDBJ databases">
        <title>Concerted genomic and epigenomic changes stabilize Arabidopsis allopolyploids.</title>
        <authorList>
            <person name="Chen Z."/>
        </authorList>
    </citation>
    <scope>NUCLEOTIDE SEQUENCE [LARGE SCALE GENOMIC DNA]</scope>
    <source>
        <strain evidence="10">Allo738</strain>
        <tissue evidence="10">Leaf</tissue>
    </source>
</reference>